<protein>
    <recommendedName>
        <fullName evidence="3">Aminotransferase</fullName>
        <ecNumber evidence="3">2.6.1.-</ecNumber>
    </recommendedName>
</protein>
<dbReference type="PROSITE" id="PS00105">
    <property type="entry name" value="AA_TRANSFER_CLASS_1"/>
    <property type="match status" value="1"/>
</dbReference>
<proteinExistence type="inferred from homology"/>
<dbReference type="InterPro" id="IPR004838">
    <property type="entry name" value="NHTrfase_class1_PyrdxlP-BS"/>
</dbReference>
<dbReference type="RefSeq" id="WP_209841578.1">
    <property type="nucleotide sequence ID" value="NZ_JAGGJP010000011.1"/>
</dbReference>
<gene>
    <name evidence="5" type="ORF">ACFPOC_10500</name>
</gene>
<comment type="similarity">
    <text evidence="3">Belongs to the class-I pyridoxal-phosphate-dependent aminotransferase family.</text>
</comment>
<keyword evidence="3" id="KW-0032">Aminotransferase</keyword>
<dbReference type="CDD" id="cd00609">
    <property type="entry name" value="AAT_like"/>
    <property type="match status" value="1"/>
</dbReference>
<dbReference type="InterPro" id="IPR015424">
    <property type="entry name" value="PyrdxlP-dep_Trfase"/>
</dbReference>
<evidence type="ECO:0000259" key="4">
    <source>
        <dbReference type="Pfam" id="PF00155"/>
    </source>
</evidence>
<comment type="caution">
    <text evidence="5">The sequence shown here is derived from an EMBL/GenBank/DDBJ whole genome shotgun (WGS) entry which is preliminary data.</text>
</comment>
<dbReference type="Pfam" id="PF00155">
    <property type="entry name" value="Aminotran_1_2"/>
    <property type="match status" value="1"/>
</dbReference>
<keyword evidence="2" id="KW-0663">Pyridoxal phosphate</keyword>
<name>A0ABW0SCY8_9RHOB</name>
<keyword evidence="6" id="KW-1185">Reference proteome</keyword>
<dbReference type="GO" id="GO:0048472">
    <property type="term" value="F:threonine-phosphate decarboxylase activity"/>
    <property type="evidence" value="ECO:0007669"/>
    <property type="project" value="UniProtKB-EC"/>
</dbReference>
<dbReference type="InterPro" id="IPR004839">
    <property type="entry name" value="Aminotransferase_I/II_large"/>
</dbReference>
<dbReference type="SUPFAM" id="SSF53383">
    <property type="entry name" value="PLP-dependent transferases"/>
    <property type="match status" value="1"/>
</dbReference>
<dbReference type="InterPro" id="IPR015422">
    <property type="entry name" value="PyrdxlP-dep_Trfase_small"/>
</dbReference>
<accession>A0ABW0SCY8</accession>
<reference evidence="6" key="1">
    <citation type="journal article" date="2019" name="Int. J. Syst. Evol. Microbiol.">
        <title>The Global Catalogue of Microorganisms (GCM) 10K type strain sequencing project: providing services to taxonomists for standard genome sequencing and annotation.</title>
        <authorList>
            <consortium name="The Broad Institute Genomics Platform"/>
            <consortium name="The Broad Institute Genome Sequencing Center for Infectious Disease"/>
            <person name="Wu L."/>
            <person name="Ma J."/>
        </authorList>
    </citation>
    <scope>NUCLEOTIDE SEQUENCE [LARGE SCALE GENOMIC DNA]</scope>
    <source>
        <strain evidence="6">KACC 11588</strain>
    </source>
</reference>
<evidence type="ECO:0000256" key="1">
    <source>
        <dbReference type="ARBA" id="ARBA00001933"/>
    </source>
</evidence>
<feature type="domain" description="Aminotransferase class I/classII large" evidence="4">
    <location>
        <begin position="128"/>
        <end position="300"/>
    </location>
</feature>
<sequence>MMRDHGGGLDAAMAVHGGAREDWLDLSTGINPVPYPIPDLPPHAWTALPDRAATDALLLAACEAWAVPDAATIVPASGLSALIARLPQALGATRVAIPGPTYNEYAASFAQAGAPLVDDPDAPAVLVHPNNPTGRLWTAADLDARPLAIIDESFCDVTPEATHVARAARPGAVILKSFGKFWGLGGLRLGFAILAPGPVADCLRDSLGPWPVSGPALAIGAEALGNPVWAEATRQRLSADARRLDALLTGHGATVAGGTTLFRLYEVDDAAIWAARLAKHRILARTFPYSRTWLRLGLPAPDRWAQLEAAL</sequence>
<keyword evidence="5" id="KW-0456">Lyase</keyword>
<evidence type="ECO:0000256" key="2">
    <source>
        <dbReference type="ARBA" id="ARBA00022898"/>
    </source>
</evidence>
<keyword evidence="3" id="KW-0808">Transferase</keyword>
<dbReference type="Proteomes" id="UP001596056">
    <property type="component" value="Unassembled WGS sequence"/>
</dbReference>
<dbReference type="Gene3D" id="3.40.640.10">
    <property type="entry name" value="Type I PLP-dependent aspartate aminotransferase-like (Major domain)"/>
    <property type="match status" value="1"/>
</dbReference>
<dbReference type="PANTHER" id="PTHR42885">
    <property type="entry name" value="HISTIDINOL-PHOSPHATE AMINOTRANSFERASE-RELATED"/>
    <property type="match status" value="1"/>
</dbReference>
<dbReference type="Gene3D" id="3.90.1150.10">
    <property type="entry name" value="Aspartate Aminotransferase, domain 1"/>
    <property type="match status" value="1"/>
</dbReference>
<comment type="cofactor">
    <cofactor evidence="1 3">
        <name>pyridoxal 5'-phosphate</name>
        <dbReference type="ChEBI" id="CHEBI:597326"/>
    </cofactor>
</comment>
<organism evidence="5 6">
    <name type="scientific">Rubellimicrobium aerolatum</name>
    <dbReference type="NCBI Taxonomy" id="490979"/>
    <lineage>
        <taxon>Bacteria</taxon>
        <taxon>Pseudomonadati</taxon>
        <taxon>Pseudomonadota</taxon>
        <taxon>Alphaproteobacteria</taxon>
        <taxon>Rhodobacterales</taxon>
        <taxon>Roseobacteraceae</taxon>
        <taxon>Rubellimicrobium</taxon>
    </lineage>
</organism>
<evidence type="ECO:0000313" key="5">
    <source>
        <dbReference type="EMBL" id="MFC5566838.1"/>
    </source>
</evidence>
<evidence type="ECO:0000256" key="3">
    <source>
        <dbReference type="RuleBase" id="RU000481"/>
    </source>
</evidence>
<dbReference type="InterPro" id="IPR015421">
    <property type="entry name" value="PyrdxlP-dep_Trfase_major"/>
</dbReference>
<evidence type="ECO:0000313" key="6">
    <source>
        <dbReference type="Proteomes" id="UP001596056"/>
    </source>
</evidence>
<dbReference type="PANTHER" id="PTHR42885:SF1">
    <property type="entry name" value="THREONINE-PHOSPHATE DECARBOXYLASE"/>
    <property type="match status" value="1"/>
</dbReference>
<dbReference type="EMBL" id="JBHSNA010000008">
    <property type="protein sequence ID" value="MFC5566838.1"/>
    <property type="molecule type" value="Genomic_DNA"/>
</dbReference>
<dbReference type="EC" id="2.6.1.-" evidence="3"/>